<name>A0AAD6Y017_9AGAR</name>
<proteinExistence type="predicted"/>
<keyword evidence="4" id="KW-1185">Reference proteome</keyword>
<dbReference type="Proteomes" id="UP001219525">
    <property type="component" value="Unassembled WGS sequence"/>
</dbReference>
<evidence type="ECO:0000313" key="3">
    <source>
        <dbReference type="EMBL" id="KAJ7194669.1"/>
    </source>
</evidence>
<keyword evidence="2" id="KW-0812">Transmembrane</keyword>
<accession>A0AAD6Y017</accession>
<sequence length="245" mass="27096">MTSTEYSFGDTLHWSFNGSHVLFSFIQLDSSRGFVFGALLTAAICACERLLAYAFEHQWGSARIRRSRFSNALWRTGMYSILTSLRLAYMFIAMTMHIGLILIAVTTLALGQFFVELQMPPTDRPSSRECDPSPRPCHCSYTPLGATRSSYEDFRNSTIQRLRSNPNSDDILHSNFARADSAADRGLTGGAERLQAMSYPAQRETAAWEAGTGPDAARSLLGNTKRGPKRAPFQVGGDDSDDEDS</sequence>
<protein>
    <submittedName>
        <fullName evidence="3">Copper transporter</fullName>
    </submittedName>
</protein>
<keyword evidence="2" id="KW-0472">Membrane</keyword>
<feature type="region of interest" description="Disordered" evidence="1">
    <location>
        <begin position="202"/>
        <end position="245"/>
    </location>
</feature>
<comment type="caution">
    <text evidence="3">The sequence shown here is derived from an EMBL/GenBank/DDBJ whole genome shotgun (WGS) entry which is preliminary data.</text>
</comment>
<feature type="transmembrane region" description="Helical" evidence="2">
    <location>
        <begin position="33"/>
        <end position="51"/>
    </location>
</feature>
<feature type="transmembrane region" description="Helical" evidence="2">
    <location>
        <begin position="98"/>
        <end position="115"/>
    </location>
</feature>
<evidence type="ECO:0000256" key="2">
    <source>
        <dbReference type="SAM" id="Phobius"/>
    </source>
</evidence>
<organism evidence="3 4">
    <name type="scientific">Mycena pura</name>
    <dbReference type="NCBI Taxonomy" id="153505"/>
    <lineage>
        <taxon>Eukaryota</taxon>
        <taxon>Fungi</taxon>
        <taxon>Dikarya</taxon>
        <taxon>Basidiomycota</taxon>
        <taxon>Agaricomycotina</taxon>
        <taxon>Agaricomycetes</taxon>
        <taxon>Agaricomycetidae</taxon>
        <taxon>Agaricales</taxon>
        <taxon>Marasmiineae</taxon>
        <taxon>Mycenaceae</taxon>
        <taxon>Mycena</taxon>
    </lineage>
</organism>
<keyword evidence="2" id="KW-1133">Transmembrane helix</keyword>
<reference evidence="3" key="1">
    <citation type="submission" date="2023-03" db="EMBL/GenBank/DDBJ databases">
        <title>Massive genome expansion in bonnet fungi (Mycena s.s.) driven by repeated elements and novel gene families across ecological guilds.</title>
        <authorList>
            <consortium name="Lawrence Berkeley National Laboratory"/>
            <person name="Harder C.B."/>
            <person name="Miyauchi S."/>
            <person name="Viragh M."/>
            <person name="Kuo A."/>
            <person name="Thoen E."/>
            <person name="Andreopoulos B."/>
            <person name="Lu D."/>
            <person name="Skrede I."/>
            <person name="Drula E."/>
            <person name="Henrissat B."/>
            <person name="Morin E."/>
            <person name="Kohler A."/>
            <person name="Barry K."/>
            <person name="LaButti K."/>
            <person name="Morin E."/>
            <person name="Salamov A."/>
            <person name="Lipzen A."/>
            <person name="Mereny Z."/>
            <person name="Hegedus B."/>
            <person name="Baldrian P."/>
            <person name="Stursova M."/>
            <person name="Weitz H."/>
            <person name="Taylor A."/>
            <person name="Grigoriev I.V."/>
            <person name="Nagy L.G."/>
            <person name="Martin F."/>
            <person name="Kauserud H."/>
        </authorList>
    </citation>
    <scope>NUCLEOTIDE SEQUENCE</scope>
    <source>
        <strain evidence="3">9144</strain>
    </source>
</reference>
<evidence type="ECO:0000313" key="4">
    <source>
        <dbReference type="Proteomes" id="UP001219525"/>
    </source>
</evidence>
<evidence type="ECO:0000256" key="1">
    <source>
        <dbReference type="SAM" id="MobiDB-lite"/>
    </source>
</evidence>
<dbReference type="EMBL" id="JARJCW010000096">
    <property type="protein sequence ID" value="KAJ7194669.1"/>
    <property type="molecule type" value="Genomic_DNA"/>
</dbReference>
<gene>
    <name evidence="3" type="ORF">GGX14DRAFT_377669</name>
</gene>
<dbReference type="AlphaFoldDB" id="A0AAD6Y017"/>